<protein>
    <submittedName>
        <fullName evidence="1">Uncharacterized protein</fullName>
    </submittedName>
</protein>
<dbReference type="AlphaFoldDB" id="A0A9P1GUK5"/>
<dbReference type="Proteomes" id="UP000838763">
    <property type="component" value="Unassembled WGS sequence"/>
</dbReference>
<accession>A0A9P1GUK5</accession>
<evidence type="ECO:0000313" key="2">
    <source>
        <dbReference type="Proteomes" id="UP000838763"/>
    </source>
</evidence>
<keyword evidence="2" id="KW-1185">Reference proteome</keyword>
<gene>
    <name evidence="1" type="ORF">PPNO1_LOCUS655</name>
</gene>
<comment type="caution">
    <text evidence="1">The sequence shown here is derived from an EMBL/GenBank/DDBJ whole genome shotgun (WGS) entry which is preliminary data.</text>
</comment>
<sequence length="76" mass="8704">MVPTAIDSEFGGRLLPFFLLLYVHLELGHLTDRLVSIRQTLEEVEEGEQDCGVLLLLRLTKARVEFIHSYESMIDS</sequence>
<evidence type="ECO:0000313" key="1">
    <source>
        <dbReference type="EMBL" id="CAI4210856.1"/>
    </source>
</evidence>
<name>A0A9P1GUK5_9PEZI</name>
<organism evidence="1 2">
    <name type="scientific">Parascedosporium putredinis</name>
    <dbReference type="NCBI Taxonomy" id="1442378"/>
    <lineage>
        <taxon>Eukaryota</taxon>
        <taxon>Fungi</taxon>
        <taxon>Dikarya</taxon>
        <taxon>Ascomycota</taxon>
        <taxon>Pezizomycotina</taxon>
        <taxon>Sordariomycetes</taxon>
        <taxon>Hypocreomycetidae</taxon>
        <taxon>Microascales</taxon>
        <taxon>Microascaceae</taxon>
        <taxon>Parascedosporium</taxon>
    </lineage>
</organism>
<proteinExistence type="predicted"/>
<dbReference type="EMBL" id="CALLCH030000001">
    <property type="protein sequence ID" value="CAI4210856.1"/>
    <property type="molecule type" value="Genomic_DNA"/>
</dbReference>
<reference evidence="1" key="1">
    <citation type="submission" date="2022-11" db="EMBL/GenBank/DDBJ databases">
        <authorList>
            <person name="Scott C."/>
            <person name="Bruce N."/>
        </authorList>
    </citation>
    <scope>NUCLEOTIDE SEQUENCE</scope>
</reference>